<protein>
    <recommendedName>
        <fullName evidence="4">DUF3300 domain-containing protein</fullName>
    </recommendedName>
</protein>
<evidence type="ECO:0000313" key="3">
    <source>
        <dbReference type="Proteomes" id="UP000317730"/>
    </source>
</evidence>
<evidence type="ECO:0000313" key="2">
    <source>
        <dbReference type="EMBL" id="GEB85090.1"/>
    </source>
</evidence>
<keyword evidence="3" id="KW-1185">Reference proteome</keyword>
<feature type="signal peptide" evidence="1">
    <location>
        <begin position="1"/>
        <end position="26"/>
    </location>
</feature>
<organism evidence="2 3">
    <name type="scientific">Acetobacter peroxydans</name>
    <dbReference type="NCBI Taxonomy" id="104098"/>
    <lineage>
        <taxon>Bacteria</taxon>
        <taxon>Pseudomonadati</taxon>
        <taxon>Pseudomonadota</taxon>
        <taxon>Alphaproteobacteria</taxon>
        <taxon>Acetobacterales</taxon>
        <taxon>Acetobacteraceae</taxon>
        <taxon>Acetobacter</taxon>
    </lineage>
</organism>
<sequence length="180" mass="19244">MSFIRRLSTAALISLTMGLCLLDAHTAPPQPVMTPSSLTTRAQDRAGQALHTLSQDIASDGAAVTARALSLQNGWGNVTSALAQGQPEVAPLLSSLIPESSGHTTTLLRRSMKSALPRHPAVVLSALREQTDSPVSPRDVCSAKGMSRHWRKTATQAVATVHDIRLSNRARQCLRLLHDS</sequence>
<feature type="chain" id="PRO_5021360471" description="DUF3300 domain-containing protein" evidence="1">
    <location>
        <begin position="27"/>
        <end position="180"/>
    </location>
</feature>
<gene>
    <name evidence="2" type="ORF">APE01nite_08870</name>
</gene>
<reference evidence="2 3" key="1">
    <citation type="submission" date="2019-06" db="EMBL/GenBank/DDBJ databases">
        <title>Whole genome shotgun sequence of Acetobacter peroxydans NBRC 13755.</title>
        <authorList>
            <person name="Hosoyama A."/>
            <person name="Uohara A."/>
            <person name="Ohji S."/>
            <person name="Ichikawa N."/>
        </authorList>
    </citation>
    <scope>NUCLEOTIDE SEQUENCE [LARGE SCALE GENOMIC DNA]</scope>
    <source>
        <strain evidence="2 3">NBRC 13755</strain>
    </source>
</reference>
<evidence type="ECO:0008006" key="4">
    <source>
        <dbReference type="Google" id="ProtNLM"/>
    </source>
</evidence>
<name>A0A4Y3TVR5_9PROT</name>
<dbReference type="EMBL" id="BJMV01000003">
    <property type="protein sequence ID" value="GEB85090.1"/>
    <property type="molecule type" value="Genomic_DNA"/>
</dbReference>
<dbReference type="AlphaFoldDB" id="A0A4Y3TVR5"/>
<comment type="caution">
    <text evidence="2">The sequence shown here is derived from an EMBL/GenBank/DDBJ whole genome shotgun (WGS) entry which is preliminary data.</text>
</comment>
<proteinExistence type="predicted"/>
<evidence type="ECO:0000256" key="1">
    <source>
        <dbReference type="SAM" id="SignalP"/>
    </source>
</evidence>
<dbReference type="OrthoDB" id="7225325at2"/>
<keyword evidence="1" id="KW-0732">Signal</keyword>
<accession>A0A4Y3TVR5</accession>
<dbReference type="Proteomes" id="UP000317730">
    <property type="component" value="Unassembled WGS sequence"/>
</dbReference>
<dbReference type="RefSeq" id="WP_141375012.1">
    <property type="nucleotide sequence ID" value="NZ_BAPL01000015.1"/>
</dbReference>